<dbReference type="SUPFAM" id="SSF52172">
    <property type="entry name" value="CheY-like"/>
    <property type="match status" value="1"/>
</dbReference>
<sequence length="140" mass="14650">MAQPSHSAEPVEPGPEVDPGLELGQLRRAMESRGTIDLARGVLMAAFAVSPEDAWSALVMTSQNTNIKLHRVAQQVVDSAGGRPLPGRVQKQLSAAIAKLAAEAGSLPAQRNGHTPDGHTPDGERNGHTPDGERNGSAPR</sequence>
<dbReference type="InterPro" id="IPR011006">
    <property type="entry name" value="CheY-like_superfamily"/>
</dbReference>
<dbReference type="InterPro" id="IPR005561">
    <property type="entry name" value="ANTAR"/>
</dbReference>
<feature type="domain" description="ANTAR" evidence="2">
    <location>
        <begin position="16"/>
        <end position="77"/>
    </location>
</feature>
<evidence type="ECO:0000256" key="1">
    <source>
        <dbReference type="SAM" id="MobiDB-lite"/>
    </source>
</evidence>
<dbReference type="EMBL" id="BAAACA010000009">
    <property type="protein sequence ID" value="GAA0588626.1"/>
    <property type="molecule type" value="Genomic_DNA"/>
</dbReference>
<comment type="caution">
    <text evidence="3">The sequence shown here is derived from an EMBL/GenBank/DDBJ whole genome shotgun (WGS) entry which is preliminary data.</text>
</comment>
<dbReference type="RefSeq" id="WP_344071908.1">
    <property type="nucleotide sequence ID" value="NZ_BAAACA010000009.1"/>
</dbReference>
<reference evidence="4" key="1">
    <citation type="journal article" date="2019" name="Int. J. Syst. Evol. Microbiol.">
        <title>The Global Catalogue of Microorganisms (GCM) 10K type strain sequencing project: providing services to taxonomists for standard genome sequencing and annotation.</title>
        <authorList>
            <consortium name="The Broad Institute Genomics Platform"/>
            <consortium name="The Broad Institute Genome Sequencing Center for Infectious Disease"/>
            <person name="Wu L."/>
            <person name="Ma J."/>
        </authorList>
    </citation>
    <scope>NUCLEOTIDE SEQUENCE [LARGE SCALE GENOMIC DNA]</scope>
    <source>
        <strain evidence="4">JCM 5067</strain>
    </source>
</reference>
<evidence type="ECO:0000313" key="4">
    <source>
        <dbReference type="Proteomes" id="UP001500668"/>
    </source>
</evidence>
<feature type="region of interest" description="Disordered" evidence="1">
    <location>
        <begin position="1"/>
        <end position="21"/>
    </location>
</feature>
<proteinExistence type="predicted"/>
<gene>
    <name evidence="3" type="ORF">GCM10010394_17370</name>
</gene>
<name>A0ABP3QJ58_9ACTN</name>
<keyword evidence="4" id="KW-1185">Reference proteome</keyword>
<dbReference type="Gene3D" id="1.10.10.10">
    <property type="entry name" value="Winged helix-like DNA-binding domain superfamily/Winged helix DNA-binding domain"/>
    <property type="match status" value="1"/>
</dbReference>
<protein>
    <recommendedName>
        <fullName evidence="2">ANTAR domain-containing protein</fullName>
    </recommendedName>
</protein>
<dbReference type="InterPro" id="IPR036388">
    <property type="entry name" value="WH-like_DNA-bd_sf"/>
</dbReference>
<feature type="region of interest" description="Disordered" evidence="1">
    <location>
        <begin position="104"/>
        <end position="140"/>
    </location>
</feature>
<evidence type="ECO:0000313" key="3">
    <source>
        <dbReference type="EMBL" id="GAA0588626.1"/>
    </source>
</evidence>
<feature type="compositionally biased region" description="Basic and acidic residues" evidence="1">
    <location>
        <begin position="114"/>
        <end position="134"/>
    </location>
</feature>
<dbReference type="Pfam" id="PF03861">
    <property type="entry name" value="ANTAR"/>
    <property type="match status" value="1"/>
</dbReference>
<organism evidence="3 4">
    <name type="scientific">Streptomyces crystallinus</name>
    <dbReference type="NCBI Taxonomy" id="68191"/>
    <lineage>
        <taxon>Bacteria</taxon>
        <taxon>Bacillati</taxon>
        <taxon>Actinomycetota</taxon>
        <taxon>Actinomycetes</taxon>
        <taxon>Kitasatosporales</taxon>
        <taxon>Streptomycetaceae</taxon>
        <taxon>Streptomyces</taxon>
    </lineage>
</organism>
<accession>A0ABP3QJ58</accession>
<evidence type="ECO:0000259" key="2">
    <source>
        <dbReference type="PROSITE" id="PS50921"/>
    </source>
</evidence>
<dbReference type="Proteomes" id="UP001500668">
    <property type="component" value="Unassembled WGS sequence"/>
</dbReference>
<dbReference type="PROSITE" id="PS50921">
    <property type="entry name" value="ANTAR"/>
    <property type="match status" value="1"/>
</dbReference>
<dbReference type="SMART" id="SM01012">
    <property type="entry name" value="ANTAR"/>
    <property type="match status" value="1"/>
</dbReference>